<reference evidence="1 2" key="1">
    <citation type="submission" date="2023-03" db="EMBL/GenBank/DDBJ databases">
        <title>MT1 and MT2 Draft Genomes of Novel Species.</title>
        <authorList>
            <person name="Venkateswaran K."/>
        </authorList>
    </citation>
    <scope>NUCLEOTIDE SEQUENCE [LARGE SCALE GENOMIC DNA]</scope>
    <source>
        <strain evidence="1 2">IF8SW-P5</strain>
    </source>
</reference>
<evidence type="ECO:0000313" key="2">
    <source>
        <dbReference type="Proteomes" id="UP001630303"/>
    </source>
</evidence>
<protein>
    <submittedName>
        <fullName evidence="1">DUF1048 domain-containing protein</fullName>
    </submittedName>
</protein>
<gene>
    <name evidence="1" type="ORF">P5G46_09525</name>
</gene>
<dbReference type="Proteomes" id="UP001630303">
    <property type="component" value="Unassembled WGS sequence"/>
</dbReference>
<organism evidence="1 2">
    <name type="scientific">Microbacterium mcarthurae</name>
    <dbReference type="NCBI Taxonomy" id="3035918"/>
    <lineage>
        <taxon>Bacteria</taxon>
        <taxon>Bacillati</taxon>
        <taxon>Actinomycetota</taxon>
        <taxon>Actinomycetes</taxon>
        <taxon>Micrococcales</taxon>
        <taxon>Microbacteriaceae</taxon>
        <taxon>Microbacterium</taxon>
    </lineage>
</organism>
<dbReference type="EMBL" id="JAROCE010000002">
    <property type="protein sequence ID" value="MFM2720742.1"/>
    <property type="molecule type" value="Genomic_DNA"/>
</dbReference>
<dbReference type="RefSeq" id="WP_239277374.1">
    <property type="nucleotide sequence ID" value="NZ_JAROCE010000002.1"/>
</dbReference>
<dbReference type="Gene3D" id="1.10.1900.10">
    <property type="entry name" value="c-terminal domain of poly(a) binding protein"/>
    <property type="match status" value="1"/>
</dbReference>
<name>A0ABW9GG27_9MICO</name>
<accession>A0ABW9GG27</accession>
<proteinExistence type="predicted"/>
<sequence length="119" mass="13384">MAWYEKIIGDLSAKKQWREYRRRLEALPAPYRQAGRALERYVLNLGPTEDSDALIRMVTDLADLLEQAAAADTPIRDLTGPEPAAFAEEFMANYGDGSWIGRERARLARSIDEAARSQG</sequence>
<comment type="caution">
    <text evidence="1">The sequence shown here is derived from an EMBL/GenBank/DDBJ whole genome shotgun (WGS) entry which is preliminary data.</text>
</comment>
<evidence type="ECO:0000313" key="1">
    <source>
        <dbReference type="EMBL" id="MFM2720742.1"/>
    </source>
</evidence>
<dbReference type="SUPFAM" id="SSF158560">
    <property type="entry name" value="BH3980-like"/>
    <property type="match status" value="1"/>
</dbReference>
<keyword evidence="2" id="KW-1185">Reference proteome</keyword>
<dbReference type="Pfam" id="PF06304">
    <property type="entry name" value="DUF1048"/>
    <property type="match status" value="1"/>
</dbReference>
<dbReference type="InterPro" id="IPR008316">
    <property type="entry name" value="UCP029876"/>
</dbReference>